<feature type="transmembrane region" description="Helical" evidence="6">
    <location>
        <begin position="213"/>
        <end position="233"/>
    </location>
</feature>
<dbReference type="GO" id="GO:0015171">
    <property type="term" value="F:amino acid transmembrane transporter activity"/>
    <property type="evidence" value="ECO:0007669"/>
    <property type="project" value="TreeGrafter"/>
</dbReference>
<dbReference type="Gene3D" id="1.20.1740.10">
    <property type="entry name" value="Amino acid/polyamine transporter I"/>
    <property type="match status" value="1"/>
</dbReference>
<keyword evidence="2 6" id="KW-0812">Transmembrane</keyword>
<organism evidence="7 8">
    <name type="scientific">Nesidiocoris tenuis</name>
    <dbReference type="NCBI Taxonomy" id="355587"/>
    <lineage>
        <taxon>Eukaryota</taxon>
        <taxon>Metazoa</taxon>
        <taxon>Ecdysozoa</taxon>
        <taxon>Arthropoda</taxon>
        <taxon>Hexapoda</taxon>
        <taxon>Insecta</taxon>
        <taxon>Pterygota</taxon>
        <taxon>Neoptera</taxon>
        <taxon>Paraneoptera</taxon>
        <taxon>Hemiptera</taxon>
        <taxon>Heteroptera</taxon>
        <taxon>Panheteroptera</taxon>
        <taxon>Cimicomorpha</taxon>
        <taxon>Miridae</taxon>
        <taxon>Dicyphina</taxon>
        <taxon>Nesidiocoris</taxon>
    </lineage>
</organism>
<evidence type="ECO:0000256" key="3">
    <source>
        <dbReference type="ARBA" id="ARBA00022989"/>
    </source>
</evidence>
<evidence type="ECO:0000256" key="2">
    <source>
        <dbReference type="ARBA" id="ARBA00022692"/>
    </source>
</evidence>
<sequence>MNQNTSELVVRRNDYRLALSMLATPAFSRLRHDVLSNGIIAPALITFGKSTSCLNSHPHPSSNIRKTTQSPNIVYVCNASVPYACNIFIADEIIISLSSYTYSSITGTAACASALSACFNTISGGAVSETLKSYLGTIIGTDRPPDVLAAAITLCMMVLLAAGVKKSLVFNNVLNVLNLSAWVFLMTAGVFYIDTDTWTNHGGFLPMGWSGVFSGAATCFYAFIGFDIIATTGEEATNPKKSIPLAIVTSLAIILVAYVTSSLVLTLIIPYNEINAEAGLVAMFGQVGANRCKCIIAAGGVAGLTVSMFGSMFPMPRIVYAMAHDGLIFRSLSQIFPATGTPVLATFICGVAAAIASLIISLDVLVEMMSIGTLLAYTLVSTCVLILRYQPHTTNLMELLPESLRTPVKGSPMKPTAEPIGVANGQATNIAKQTICSSQSEVQTSTVPKATGSHFVDPSNFPSWDD</sequence>
<keyword evidence="3 6" id="KW-1133">Transmembrane helix</keyword>
<evidence type="ECO:0000256" key="5">
    <source>
        <dbReference type="SAM" id="MobiDB-lite"/>
    </source>
</evidence>
<dbReference type="Pfam" id="PF13520">
    <property type="entry name" value="AA_permease_2"/>
    <property type="match status" value="1"/>
</dbReference>
<feature type="transmembrane region" description="Helical" evidence="6">
    <location>
        <begin position="176"/>
        <end position="193"/>
    </location>
</feature>
<dbReference type="PANTHER" id="PTHR43243:SF17">
    <property type="entry name" value="CATIONIC AMINO ACID TRANSPORTER-RELATED"/>
    <property type="match status" value="1"/>
</dbReference>
<evidence type="ECO:0000256" key="1">
    <source>
        <dbReference type="ARBA" id="ARBA00004141"/>
    </source>
</evidence>
<feature type="transmembrane region" description="Helical" evidence="6">
    <location>
        <begin position="335"/>
        <end position="362"/>
    </location>
</feature>
<dbReference type="AlphaFoldDB" id="A0A6H5GGL5"/>
<evidence type="ECO:0008006" key="9">
    <source>
        <dbReference type="Google" id="ProtNLM"/>
    </source>
</evidence>
<reference evidence="7 8" key="1">
    <citation type="submission" date="2020-02" db="EMBL/GenBank/DDBJ databases">
        <authorList>
            <person name="Ferguson B K."/>
        </authorList>
    </citation>
    <scope>NUCLEOTIDE SEQUENCE [LARGE SCALE GENOMIC DNA]</scope>
</reference>
<gene>
    <name evidence="7" type="ORF">NTEN_LOCUS8414</name>
</gene>
<evidence type="ECO:0000313" key="8">
    <source>
        <dbReference type="Proteomes" id="UP000479000"/>
    </source>
</evidence>
<proteinExistence type="predicted"/>
<protein>
    <recommendedName>
        <fullName evidence="9">Cationic amino acid transporter C-terminal domain-containing protein</fullName>
    </recommendedName>
</protein>
<keyword evidence="8" id="KW-1185">Reference proteome</keyword>
<dbReference type="PANTHER" id="PTHR43243">
    <property type="entry name" value="INNER MEMBRANE TRANSPORTER YGJI-RELATED"/>
    <property type="match status" value="1"/>
</dbReference>
<evidence type="ECO:0000256" key="4">
    <source>
        <dbReference type="ARBA" id="ARBA00023136"/>
    </source>
</evidence>
<feature type="transmembrane region" description="Helical" evidence="6">
    <location>
        <begin position="147"/>
        <end position="164"/>
    </location>
</feature>
<name>A0A6H5GGL5_9HEMI</name>
<keyword evidence="4 6" id="KW-0472">Membrane</keyword>
<dbReference type="EMBL" id="CADCXU010012745">
    <property type="protein sequence ID" value="CAB0002627.1"/>
    <property type="molecule type" value="Genomic_DNA"/>
</dbReference>
<feature type="transmembrane region" description="Helical" evidence="6">
    <location>
        <begin position="245"/>
        <end position="269"/>
    </location>
</feature>
<evidence type="ECO:0000256" key="6">
    <source>
        <dbReference type="SAM" id="Phobius"/>
    </source>
</evidence>
<dbReference type="Proteomes" id="UP000479000">
    <property type="component" value="Unassembled WGS sequence"/>
</dbReference>
<feature type="region of interest" description="Disordered" evidence="5">
    <location>
        <begin position="447"/>
        <end position="466"/>
    </location>
</feature>
<dbReference type="GO" id="GO:0005886">
    <property type="term" value="C:plasma membrane"/>
    <property type="evidence" value="ECO:0007669"/>
    <property type="project" value="TreeGrafter"/>
</dbReference>
<feature type="transmembrane region" description="Helical" evidence="6">
    <location>
        <begin position="368"/>
        <end position="387"/>
    </location>
</feature>
<accession>A0A6H5GGL5</accession>
<feature type="transmembrane region" description="Helical" evidence="6">
    <location>
        <begin position="295"/>
        <end position="314"/>
    </location>
</feature>
<comment type="subcellular location">
    <subcellularLocation>
        <location evidence="1">Membrane</location>
        <topology evidence="1">Multi-pass membrane protein</topology>
    </subcellularLocation>
</comment>
<dbReference type="InterPro" id="IPR002293">
    <property type="entry name" value="AA/rel_permease1"/>
</dbReference>
<evidence type="ECO:0000313" key="7">
    <source>
        <dbReference type="EMBL" id="CAB0002627.1"/>
    </source>
</evidence>
<dbReference type="OrthoDB" id="3900342at2759"/>